<reference evidence="2" key="1">
    <citation type="submission" date="2022-07" db="EMBL/GenBank/DDBJ databases">
        <title>Phylogenomic reconstructions and comparative analyses of Kickxellomycotina fungi.</title>
        <authorList>
            <person name="Reynolds N.K."/>
            <person name="Stajich J.E."/>
            <person name="Barry K."/>
            <person name="Grigoriev I.V."/>
            <person name="Crous P."/>
            <person name="Smith M.E."/>
        </authorList>
    </citation>
    <scope>NUCLEOTIDE SEQUENCE</scope>
    <source>
        <strain evidence="2">RSA 861</strain>
    </source>
</reference>
<sequence>MTDTKPAVEPQYAAVNVAEEEKAALTDAPPPYTAEAEPSVMPRVERILRKTLAVMMVSTILLSIILVCTHSRVAHAMRSRNGQGRTFDCDYGRAQTSQGFTQKATPTGTIANKFPGGVPRPFLRPYVYTKDDGAHRLQSPVESGAL</sequence>
<keyword evidence="3" id="KW-1185">Reference proteome</keyword>
<dbReference type="Proteomes" id="UP001150569">
    <property type="component" value="Unassembled WGS sequence"/>
</dbReference>
<accession>A0A9W8DXD1</accession>
<keyword evidence="1" id="KW-0812">Transmembrane</keyword>
<evidence type="ECO:0000313" key="2">
    <source>
        <dbReference type="EMBL" id="KAJ1930038.1"/>
    </source>
</evidence>
<evidence type="ECO:0000313" key="3">
    <source>
        <dbReference type="Proteomes" id="UP001150569"/>
    </source>
</evidence>
<evidence type="ECO:0000256" key="1">
    <source>
        <dbReference type="SAM" id="Phobius"/>
    </source>
</evidence>
<comment type="caution">
    <text evidence="2">The sequence shown here is derived from an EMBL/GenBank/DDBJ whole genome shotgun (WGS) entry which is preliminary data.</text>
</comment>
<dbReference type="EMBL" id="JANBPT010000017">
    <property type="protein sequence ID" value="KAJ1930038.1"/>
    <property type="molecule type" value="Genomic_DNA"/>
</dbReference>
<keyword evidence="1" id="KW-0472">Membrane</keyword>
<feature type="transmembrane region" description="Helical" evidence="1">
    <location>
        <begin position="47"/>
        <end position="68"/>
    </location>
</feature>
<protein>
    <submittedName>
        <fullName evidence="2">Uncharacterized protein</fullName>
    </submittedName>
</protein>
<name>A0A9W8DXD1_9FUNG</name>
<proteinExistence type="predicted"/>
<dbReference type="AlphaFoldDB" id="A0A9W8DXD1"/>
<keyword evidence="1" id="KW-1133">Transmembrane helix</keyword>
<organism evidence="2 3">
    <name type="scientific">Tieghemiomyces parasiticus</name>
    <dbReference type="NCBI Taxonomy" id="78921"/>
    <lineage>
        <taxon>Eukaryota</taxon>
        <taxon>Fungi</taxon>
        <taxon>Fungi incertae sedis</taxon>
        <taxon>Zoopagomycota</taxon>
        <taxon>Kickxellomycotina</taxon>
        <taxon>Dimargaritomycetes</taxon>
        <taxon>Dimargaritales</taxon>
        <taxon>Dimargaritaceae</taxon>
        <taxon>Tieghemiomyces</taxon>
    </lineage>
</organism>
<gene>
    <name evidence="2" type="ORF">IWQ60_000646</name>
</gene>